<dbReference type="EMBL" id="NWGY01000015">
    <property type="protein sequence ID" value="MDV3665408.1"/>
    <property type="molecule type" value="Genomic_DNA"/>
</dbReference>
<dbReference type="Gene3D" id="1.10.30.50">
    <property type="match status" value="1"/>
</dbReference>
<evidence type="ECO:0008006" key="3">
    <source>
        <dbReference type="Google" id="ProtNLM"/>
    </source>
</evidence>
<proteinExistence type="predicted"/>
<gene>
    <name evidence="1" type="ORF">CMU51_15255</name>
</gene>
<name>A0AAE4T7E6_9FLAO</name>
<dbReference type="Proteomes" id="UP001189000">
    <property type="component" value="Unassembled WGS sequence"/>
</dbReference>
<evidence type="ECO:0000313" key="1">
    <source>
        <dbReference type="EMBL" id="MDV3665408.1"/>
    </source>
</evidence>
<reference evidence="1" key="1">
    <citation type="submission" date="2023-02" db="EMBL/GenBank/DDBJ databases">
        <title>Elizabethkingia anophelis draft genomes.</title>
        <authorList>
            <person name="Nicholson A.C."/>
            <person name="Whitney A.M."/>
            <person name="Humrighouse B.W."/>
            <person name="Villarma A."/>
            <person name="Bell M."/>
            <person name="Mcquiston J."/>
        </authorList>
    </citation>
    <scope>NUCLEOTIDE SEQUENCE</scope>
    <source>
        <strain evidence="1">B4955</strain>
    </source>
</reference>
<sequence length="345" mass="40538">MIKPYKHINSKFHKIQSFVNHLFLDVIFRAPYIPQAVFDTSLVLPKYQPLIEGVNDEYLLNPITECFAICKTLSKSHLKILKRGIHQNNEIRLLCNGDLTPLEYVDIDLISEDLSKQIKIFFDKLYDKAVNREVFYNKYGKIEDYYKSLVSKSRTCRCCGINKVLIKFHSKRSALDHYLPRNHFPFTSINTNNLLPICDVCNSKYKLAENTIFEIIKQNNRIVSKTRKQAFFPFSKITPYPRIDVEITLNKAFSDDMEPSDMNVDLVSTGYEERIETWNRLFGIKENYLAECCSEEMYMYYEEQYVADLNFGKTHDEYIEALERNRLGDMNFLKSAFLNGINNYV</sequence>
<dbReference type="AlphaFoldDB" id="A0AAE4T7E6"/>
<protein>
    <recommendedName>
        <fullName evidence="3">HNH endonuclease</fullName>
    </recommendedName>
</protein>
<organism evidence="1 2">
    <name type="scientific">Elizabethkingia anophelis</name>
    <dbReference type="NCBI Taxonomy" id="1117645"/>
    <lineage>
        <taxon>Bacteria</taxon>
        <taxon>Pseudomonadati</taxon>
        <taxon>Bacteroidota</taxon>
        <taxon>Flavobacteriia</taxon>
        <taxon>Flavobacteriales</taxon>
        <taxon>Weeksellaceae</taxon>
        <taxon>Elizabethkingia</taxon>
    </lineage>
</organism>
<comment type="caution">
    <text evidence="1">The sequence shown here is derived from an EMBL/GenBank/DDBJ whole genome shotgun (WGS) entry which is preliminary data.</text>
</comment>
<evidence type="ECO:0000313" key="2">
    <source>
        <dbReference type="Proteomes" id="UP001189000"/>
    </source>
</evidence>
<accession>A0AAE4T7E6</accession>